<accession>A0A971CXZ8</accession>
<dbReference type="AlphaFoldDB" id="A0A971CXZ8"/>
<dbReference type="EMBL" id="JAAXZR010000009">
    <property type="protein sequence ID" value="NLT79090.1"/>
    <property type="molecule type" value="Genomic_DNA"/>
</dbReference>
<reference evidence="1" key="1">
    <citation type="journal article" date="2020" name="Biotechnol. Biofuels">
        <title>New insights from the biogas microbiome by comprehensive genome-resolved metagenomics of nearly 1600 species originating from multiple anaerobic digesters.</title>
        <authorList>
            <person name="Campanaro S."/>
            <person name="Treu L."/>
            <person name="Rodriguez-R L.M."/>
            <person name="Kovalovszki A."/>
            <person name="Ziels R.M."/>
            <person name="Maus I."/>
            <person name="Zhu X."/>
            <person name="Kougias P.G."/>
            <person name="Basile A."/>
            <person name="Luo G."/>
            <person name="Schluter A."/>
            <person name="Konstantinidis K.T."/>
            <person name="Angelidaki I."/>
        </authorList>
    </citation>
    <scope>NUCLEOTIDE SEQUENCE</scope>
    <source>
        <strain evidence="1">AS01afH2WH_6</strain>
    </source>
</reference>
<comment type="caution">
    <text evidence="1">The sequence shown here is derived from an EMBL/GenBank/DDBJ whole genome shotgun (WGS) entry which is preliminary data.</text>
</comment>
<protein>
    <submittedName>
        <fullName evidence="1">DUF3000 family protein</fullName>
    </submittedName>
</protein>
<name>A0A971CXZ8_9BIFI</name>
<reference evidence="1" key="2">
    <citation type="submission" date="2020-01" db="EMBL/GenBank/DDBJ databases">
        <authorList>
            <person name="Campanaro S."/>
        </authorList>
    </citation>
    <scope>NUCLEOTIDE SEQUENCE</scope>
    <source>
        <strain evidence="1">AS01afH2WH_6</strain>
    </source>
</reference>
<organism evidence="1 2">
    <name type="scientific">Bifidobacterium crudilactis</name>
    <dbReference type="NCBI Taxonomy" id="327277"/>
    <lineage>
        <taxon>Bacteria</taxon>
        <taxon>Bacillati</taxon>
        <taxon>Actinomycetota</taxon>
        <taxon>Actinomycetes</taxon>
        <taxon>Bifidobacteriales</taxon>
        <taxon>Bifidobacteriaceae</taxon>
        <taxon>Bifidobacterium</taxon>
    </lineage>
</organism>
<evidence type="ECO:0000313" key="2">
    <source>
        <dbReference type="Proteomes" id="UP000767327"/>
    </source>
</evidence>
<gene>
    <name evidence="1" type="ORF">GXW98_02235</name>
</gene>
<dbReference type="Pfam" id="PF11452">
    <property type="entry name" value="DUF3000"/>
    <property type="match status" value="1"/>
</dbReference>
<proteinExistence type="predicted"/>
<dbReference type="InterPro" id="IPR021555">
    <property type="entry name" value="DUF3000"/>
</dbReference>
<sequence>MAFHTRESGEGEKSSCSLSRPAGVRDELWYAVESVHHMVRVESIDYQEIQVPSSMADAGIGVELSYRKDAYDLSALDGISYSEGLRTSPVSSAHKSQDAARSRLASPSGWIMVLYSHVPRAEWDSQWRCVGFFTTEIAAQEHDSLTADMFLDDMTAHLTEAEPDSVRGTVTLTQNRSFGVIEQDNGCGCEIRVSWTPAGVTSHGLDAGRQVQMWARFIREMAS</sequence>
<dbReference type="Proteomes" id="UP000767327">
    <property type="component" value="Unassembled WGS sequence"/>
</dbReference>
<evidence type="ECO:0000313" key="1">
    <source>
        <dbReference type="EMBL" id="NLT79090.1"/>
    </source>
</evidence>